<evidence type="ECO:0000259" key="14">
    <source>
        <dbReference type="PROSITE" id="PS50262"/>
    </source>
</evidence>
<dbReference type="SUPFAM" id="SSF81321">
    <property type="entry name" value="Family A G protein-coupled receptor-like"/>
    <property type="match status" value="1"/>
</dbReference>
<protein>
    <submittedName>
        <fullName evidence="15">KISS1R protein</fullName>
    </submittedName>
</protein>
<organism evidence="15 16">
    <name type="scientific">Branchiostoma lanceolatum</name>
    <name type="common">Common lancelet</name>
    <name type="synonym">Amphioxus lanceolatum</name>
    <dbReference type="NCBI Taxonomy" id="7740"/>
    <lineage>
        <taxon>Eukaryota</taxon>
        <taxon>Metazoa</taxon>
        <taxon>Chordata</taxon>
        <taxon>Cephalochordata</taxon>
        <taxon>Leptocardii</taxon>
        <taxon>Amphioxiformes</taxon>
        <taxon>Branchiostomatidae</taxon>
        <taxon>Branchiostoma</taxon>
    </lineage>
</organism>
<keyword evidence="5 11" id="KW-0297">G-protein coupled receptor</keyword>
<evidence type="ECO:0000256" key="10">
    <source>
        <dbReference type="ARBA" id="ARBA00023224"/>
    </source>
</evidence>
<evidence type="ECO:0000256" key="11">
    <source>
        <dbReference type="RuleBase" id="RU000688"/>
    </source>
</evidence>
<dbReference type="OrthoDB" id="2132067at2759"/>
<gene>
    <name evidence="15" type="primary">KISS1R</name>
    <name evidence="15" type="ORF">BLAG_LOCUS3075</name>
</gene>
<evidence type="ECO:0000256" key="7">
    <source>
        <dbReference type="ARBA" id="ARBA00023157"/>
    </source>
</evidence>
<comment type="subcellular location">
    <subcellularLocation>
        <location evidence="1">Cell membrane</location>
        <topology evidence="1">Multi-pass membrane protein</topology>
    </subcellularLocation>
</comment>
<keyword evidence="3 11" id="KW-0812">Transmembrane</keyword>
<dbReference type="PANTHER" id="PTHR45695">
    <property type="entry name" value="LEUCOKININ RECEPTOR-RELATED"/>
    <property type="match status" value="1"/>
</dbReference>
<dbReference type="CDD" id="cd15095">
    <property type="entry name" value="7tmA_KiSS1R"/>
    <property type="match status" value="1"/>
</dbReference>
<feature type="transmembrane region" description="Helical" evidence="13">
    <location>
        <begin position="193"/>
        <end position="220"/>
    </location>
</feature>
<dbReference type="PROSITE" id="PS50262">
    <property type="entry name" value="G_PROTEIN_RECEP_F1_2"/>
    <property type="match status" value="1"/>
</dbReference>
<comment type="similarity">
    <text evidence="11">Belongs to the G-protein coupled receptor 1 family.</text>
</comment>
<evidence type="ECO:0000313" key="15">
    <source>
        <dbReference type="EMBL" id="CAH1238489.1"/>
    </source>
</evidence>
<keyword evidence="16" id="KW-1185">Reference proteome</keyword>
<dbReference type="FunFam" id="1.20.1070.10:FF:000553">
    <property type="entry name" value="Uncharacterized protein"/>
    <property type="match status" value="1"/>
</dbReference>
<evidence type="ECO:0000256" key="6">
    <source>
        <dbReference type="ARBA" id="ARBA00023136"/>
    </source>
</evidence>
<dbReference type="EMBL" id="OV696695">
    <property type="protein sequence ID" value="CAH1238489.1"/>
    <property type="molecule type" value="Genomic_DNA"/>
</dbReference>
<evidence type="ECO:0000256" key="9">
    <source>
        <dbReference type="ARBA" id="ARBA00023180"/>
    </source>
</evidence>
<evidence type="ECO:0000313" key="16">
    <source>
        <dbReference type="Proteomes" id="UP000838412"/>
    </source>
</evidence>
<evidence type="ECO:0000256" key="2">
    <source>
        <dbReference type="ARBA" id="ARBA00022475"/>
    </source>
</evidence>
<dbReference type="PROSITE" id="PS00237">
    <property type="entry name" value="G_PROTEIN_RECEP_F1_1"/>
    <property type="match status" value="1"/>
</dbReference>
<proteinExistence type="inferred from homology"/>
<evidence type="ECO:0000256" key="1">
    <source>
        <dbReference type="ARBA" id="ARBA00004651"/>
    </source>
</evidence>
<keyword evidence="2" id="KW-1003">Cell membrane</keyword>
<keyword evidence="7" id="KW-1015">Disulfide bond</keyword>
<feature type="transmembrane region" description="Helical" evidence="13">
    <location>
        <begin position="65"/>
        <end position="90"/>
    </location>
</feature>
<name>A0A8J9VQH9_BRALA</name>
<sequence length="379" mass="43265">MKRYAMNVTLNDTAPWARGSVHLPLVAYLAPPAYGVIFLVGFVGNSLVIYVVARFAEMRNVTNYFIMNLAVTDLAFLVFCVPFTAASYILPSWVFGLSMCKFVNYMMQVTTQATCLTLTILSIDRYCAIVHPIGSLGFRKRRIAIVLNICTWIASFILALPMVMYYKLVPIAWFGIRTYCRPVWPSPTFEQGYMIYTVLITYFIPLVVCAVMCGFILKRLWNRFKTSETRPRNHTLQTRRISFMVIGVVVLFSLCWLPNHALNLWRMVNIRNKVTKTVYYLKIIALFLSYANSAINPFVYTFVGENFRNCLRQMCQRTKDFNLTQKTKVTSKQSYNTTTLTAASKISVRGSSSSRSTGVSKGSVKQVSSNKWDILEVEE</sequence>
<keyword evidence="9" id="KW-0325">Glycoprotein</keyword>
<reference evidence="15" key="1">
    <citation type="submission" date="2022-01" db="EMBL/GenBank/DDBJ databases">
        <authorList>
            <person name="Braso-Vives M."/>
        </authorList>
    </citation>
    <scope>NUCLEOTIDE SEQUENCE</scope>
</reference>
<evidence type="ECO:0000256" key="12">
    <source>
        <dbReference type="SAM" id="MobiDB-lite"/>
    </source>
</evidence>
<feature type="transmembrane region" description="Helical" evidence="13">
    <location>
        <begin position="33"/>
        <end position="53"/>
    </location>
</feature>
<evidence type="ECO:0000256" key="13">
    <source>
        <dbReference type="SAM" id="Phobius"/>
    </source>
</evidence>
<keyword evidence="10 11" id="KW-0807">Transducer</keyword>
<keyword evidence="4 13" id="KW-1133">Transmembrane helix</keyword>
<accession>A0A8J9VQH9</accession>
<keyword evidence="6 13" id="KW-0472">Membrane</keyword>
<dbReference type="GO" id="GO:0005886">
    <property type="term" value="C:plasma membrane"/>
    <property type="evidence" value="ECO:0007669"/>
    <property type="project" value="UniProtKB-SubCell"/>
</dbReference>
<evidence type="ECO:0000256" key="5">
    <source>
        <dbReference type="ARBA" id="ARBA00023040"/>
    </source>
</evidence>
<feature type="transmembrane region" description="Helical" evidence="13">
    <location>
        <begin position="102"/>
        <end position="123"/>
    </location>
</feature>
<dbReference type="Gene3D" id="1.20.1070.10">
    <property type="entry name" value="Rhodopsin 7-helix transmembrane proteins"/>
    <property type="match status" value="1"/>
</dbReference>
<evidence type="ECO:0000256" key="8">
    <source>
        <dbReference type="ARBA" id="ARBA00023170"/>
    </source>
</evidence>
<dbReference type="InterPro" id="IPR008103">
    <property type="entry name" value="KiSS_1_rcpt"/>
</dbReference>
<feature type="region of interest" description="Disordered" evidence="12">
    <location>
        <begin position="349"/>
        <end position="369"/>
    </location>
</feature>
<feature type="transmembrane region" description="Helical" evidence="13">
    <location>
        <begin position="241"/>
        <end position="259"/>
    </location>
</feature>
<dbReference type="AlphaFoldDB" id="A0A8J9VQH9"/>
<dbReference type="Proteomes" id="UP000838412">
    <property type="component" value="Chromosome 10"/>
</dbReference>
<dbReference type="PRINTS" id="PR01728">
    <property type="entry name" value="KISS1RECEPTR"/>
</dbReference>
<dbReference type="InterPro" id="IPR000276">
    <property type="entry name" value="GPCR_Rhodpsn"/>
</dbReference>
<feature type="transmembrane region" description="Helical" evidence="13">
    <location>
        <begin position="143"/>
        <end position="166"/>
    </location>
</feature>
<dbReference type="GO" id="GO:0004930">
    <property type="term" value="F:G protein-coupled receptor activity"/>
    <property type="evidence" value="ECO:0007669"/>
    <property type="project" value="UniProtKB-KW"/>
</dbReference>
<feature type="transmembrane region" description="Helical" evidence="13">
    <location>
        <begin position="279"/>
        <end position="303"/>
    </location>
</feature>
<dbReference type="PRINTS" id="PR00237">
    <property type="entry name" value="GPCRRHODOPSN"/>
</dbReference>
<evidence type="ECO:0000256" key="4">
    <source>
        <dbReference type="ARBA" id="ARBA00022989"/>
    </source>
</evidence>
<dbReference type="PANTHER" id="PTHR45695:SF23">
    <property type="entry name" value="GALANIN-LIKE G-PROTEIN COUPLED RECEPTOR NPR-9"/>
    <property type="match status" value="1"/>
</dbReference>
<keyword evidence="8 11" id="KW-0675">Receptor</keyword>
<dbReference type="InterPro" id="IPR017452">
    <property type="entry name" value="GPCR_Rhodpsn_7TM"/>
</dbReference>
<dbReference type="Pfam" id="PF00001">
    <property type="entry name" value="7tm_1"/>
    <property type="match status" value="1"/>
</dbReference>
<evidence type="ECO:0000256" key="3">
    <source>
        <dbReference type="ARBA" id="ARBA00022692"/>
    </source>
</evidence>
<feature type="domain" description="G-protein coupled receptors family 1 profile" evidence="14">
    <location>
        <begin position="44"/>
        <end position="300"/>
    </location>
</feature>